<dbReference type="InterPro" id="IPR036259">
    <property type="entry name" value="MFS_trans_sf"/>
</dbReference>
<feature type="transmembrane region" description="Helical" evidence="5">
    <location>
        <begin position="168"/>
        <end position="191"/>
    </location>
</feature>
<feature type="transmembrane region" description="Helical" evidence="5">
    <location>
        <begin position="198"/>
        <end position="220"/>
    </location>
</feature>
<evidence type="ECO:0000259" key="6">
    <source>
        <dbReference type="PROSITE" id="PS50850"/>
    </source>
</evidence>
<keyword evidence="4 5" id="KW-0472">Membrane</keyword>
<dbReference type="Pfam" id="PF07690">
    <property type="entry name" value="MFS_1"/>
    <property type="match status" value="1"/>
</dbReference>
<evidence type="ECO:0000256" key="1">
    <source>
        <dbReference type="ARBA" id="ARBA00004141"/>
    </source>
</evidence>
<reference evidence="7 8" key="1">
    <citation type="submission" date="2019-04" db="EMBL/GenBank/DDBJ databases">
        <title>Friends and foes A comparative genomics study of 23 Aspergillus species from section Flavi.</title>
        <authorList>
            <consortium name="DOE Joint Genome Institute"/>
            <person name="Kjaerbolling I."/>
            <person name="Vesth T."/>
            <person name="Frisvad J.C."/>
            <person name="Nybo J.L."/>
            <person name="Theobald S."/>
            <person name="Kildgaard S."/>
            <person name="Isbrandt T."/>
            <person name="Kuo A."/>
            <person name="Sato A."/>
            <person name="Lyhne E.K."/>
            <person name="Kogle M.E."/>
            <person name="Wiebenga A."/>
            <person name="Kun R.S."/>
            <person name="Lubbers R.J."/>
            <person name="Makela M.R."/>
            <person name="Barry K."/>
            <person name="Chovatia M."/>
            <person name="Clum A."/>
            <person name="Daum C."/>
            <person name="Haridas S."/>
            <person name="He G."/>
            <person name="LaButti K."/>
            <person name="Lipzen A."/>
            <person name="Mondo S."/>
            <person name="Riley R."/>
            <person name="Salamov A."/>
            <person name="Simmons B.A."/>
            <person name="Magnuson J.K."/>
            <person name="Henrissat B."/>
            <person name="Mortensen U.H."/>
            <person name="Larsen T.O."/>
            <person name="Devries R.P."/>
            <person name="Grigoriev I.V."/>
            <person name="Machida M."/>
            <person name="Baker S.E."/>
            <person name="Andersen M.R."/>
        </authorList>
    </citation>
    <scope>NUCLEOTIDE SEQUENCE [LARGE SCALE GENOMIC DNA]</scope>
    <source>
        <strain evidence="7 8">CBS 151.66</strain>
    </source>
</reference>
<dbReference type="PANTHER" id="PTHR23502">
    <property type="entry name" value="MAJOR FACILITATOR SUPERFAMILY"/>
    <property type="match status" value="1"/>
</dbReference>
<protein>
    <submittedName>
        <fullName evidence="7">Major facilitator superfamily domain-containing protein</fullName>
    </submittedName>
</protein>
<feature type="transmembrane region" description="Helical" evidence="5">
    <location>
        <begin position="226"/>
        <end position="247"/>
    </location>
</feature>
<evidence type="ECO:0000256" key="3">
    <source>
        <dbReference type="ARBA" id="ARBA00022989"/>
    </source>
</evidence>
<evidence type="ECO:0000313" key="8">
    <source>
        <dbReference type="Proteomes" id="UP000326565"/>
    </source>
</evidence>
<dbReference type="PROSITE" id="PS50850">
    <property type="entry name" value="MFS"/>
    <property type="match status" value="1"/>
</dbReference>
<dbReference type="SUPFAM" id="SSF103473">
    <property type="entry name" value="MFS general substrate transporter"/>
    <property type="match status" value="1"/>
</dbReference>
<accession>A0A5N5X518</accession>
<organism evidence="7 8">
    <name type="scientific">Aspergillus leporis</name>
    <dbReference type="NCBI Taxonomy" id="41062"/>
    <lineage>
        <taxon>Eukaryota</taxon>
        <taxon>Fungi</taxon>
        <taxon>Dikarya</taxon>
        <taxon>Ascomycota</taxon>
        <taxon>Pezizomycotina</taxon>
        <taxon>Eurotiomycetes</taxon>
        <taxon>Eurotiomycetidae</taxon>
        <taxon>Eurotiales</taxon>
        <taxon>Aspergillaceae</taxon>
        <taxon>Aspergillus</taxon>
        <taxon>Aspergillus subgen. Circumdati</taxon>
    </lineage>
</organism>
<comment type="subcellular location">
    <subcellularLocation>
        <location evidence="1">Membrane</location>
        <topology evidence="1">Multi-pass membrane protein</topology>
    </subcellularLocation>
</comment>
<dbReference type="Proteomes" id="UP000326565">
    <property type="component" value="Unassembled WGS sequence"/>
</dbReference>
<feature type="transmembrane region" description="Helical" evidence="5">
    <location>
        <begin position="469"/>
        <end position="490"/>
    </location>
</feature>
<evidence type="ECO:0000256" key="4">
    <source>
        <dbReference type="ARBA" id="ARBA00023136"/>
    </source>
</evidence>
<proteinExistence type="predicted"/>
<dbReference type="PANTHER" id="PTHR23502:SF181">
    <property type="entry name" value="MAJOR FACILITATOR SUPERFAMILY (MFS) PROFILE DOMAIN-CONTAINING PROTEIN"/>
    <property type="match status" value="1"/>
</dbReference>
<dbReference type="EMBL" id="ML732210">
    <property type="protein sequence ID" value="KAB8074420.1"/>
    <property type="molecule type" value="Genomic_DNA"/>
</dbReference>
<feature type="transmembrane region" description="Helical" evidence="5">
    <location>
        <begin position="407"/>
        <end position="426"/>
    </location>
</feature>
<dbReference type="OrthoDB" id="2585655at2759"/>
<dbReference type="InterPro" id="IPR020846">
    <property type="entry name" value="MFS_dom"/>
</dbReference>
<feature type="transmembrane region" description="Helical" evidence="5">
    <location>
        <begin position="438"/>
        <end position="462"/>
    </location>
</feature>
<feature type="transmembrane region" description="Helical" evidence="5">
    <location>
        <begin position="67"/>
        <end position="91"/>
    </location>
</feature>
<evidence type="ECO:0000256" key="5">
    <source>
        <dbReference type="SAM" id="Phobius"/>
    </source>
</evidence>
<gene>
    <name evidence="7" type="ORF">BDV29DRAFT_190995</name>
</gene>
<name>A0A5N5X518_9EURO</name>
<dbReference type="InterPro" id="IPR011701">
    <property type="entry name" value="MFS"/>
</dbReference>
<dbReference type="GO" id="GO:0022857">
    <property type="term" value="F:transmembrane transporter activity"/>
    <property type="evidence" value="ECO:0007669"/>
    <property type="project" value="InterPro"/>
</dbReference>
<keyword evidence="2 5" id="KW-0812">Transmembrane</keyword>
<evidence type="ECO:0000256" key="2">
    <source>
        <dbReference type="ARBA" id="ARBA00022692"/>
    </source>
</evidence>
<keyword evidence="3 5" id="KW-1133">Transmembrane helix</keyword>
<dbReference type="AlphaFoldDB" id="A0A5N5X518"/>
<feature type="transmembrane region" description="Helical" evidence="5">
    <location>
        <begin position="328"/>
        <end position="352"/>
    </location>
</feature>
<sequence>MTGFKRAFSMTRKEVRDAVPPGTVSLSIRSQETADRARVKHNGELVLFPQPSEDPLDPLNWPTWRKFTVLVIMSLYAAIGNFTSSSIASAFPLYATPLAFNPPVSFGKLGHLVAVNVLMMGAANILWVPLANTFGRRCITLFNILLLVLSSVWAGRAKTFGSLLAARLFMGVGVAPADTIAPNVVGEIYFAHQRGRAMGFYTIFICLGPLIGGIAGGHIAENLGLAWIHWVNVILCGILLLACFLLVPETLYARELPAHPTDSSLDKGVKAEDEASSVKIEDITQRCSTSTGQYKELTFLRSLKLHTYHGNLMQNFIAPWLTLRLPGVWLVMFWYAGLVGGVVTITTVGPTLVAQPPYLWGANAGLLMIGGIVGAILGAVVTALSADRIITTKKTLEGDENMEPETRLPVALPGLILATTGLWTFGFCAQSPNPHMWIGMQFGLGMLSFGLMQAPSIGFNYIIDAYGCISADCFVAVTCMRAIISFAWTFFASDWVSSAGPAIPFGVFGGLMGIFTLLTIPQWLSGKRTRIATAKWIPQ</sequence>
<dbReference type="GO" id="GO:0005886">
    <property type="term" value="C:plasma membrane"/>
    <property type="evidence" value="ECO:0007669"/>
    <property type="project" value="TreeGrafter"/>
</dbReference>
<evidence type="ECO:0000313" key="7">
    <source>
        <dbReference type="EMBL" id="KAB8074420.1"/>
    </source>
</evidence>
<feature type="transmembrane region" description="Helical" evidence="5">
    <location>
        <begin position="502"/>
        <end position="520"/>
    </location>
</feature>
<feature type="transmembrane region" description="Helical" evidence="5">
    <location>
        <begin position="364"/>
        <end position="386"/>
    </location>
</feature>
<feature type="transmembrane region" description="Helical" evidence="5">
    <location>
        <begin position="138"/>
        <end position="156"/>
    </location>
</feature>
<keyword evidence="8" id="KW-1185">Reference proteome</keyword>
<feature type="domain" description="Major facilitator superfamily (MFS) profile" evidence="6">
    <location>
        <begin position="69"/>
        <end position="539"/>
    </location>
</feature>
<feature type="transmembrane region" description="Helical" evidence="5">
    <location>
        <begin position="111"/>
        <end position="131"/>
    </location>
</feature>
<dbReference type="Gene3D" id="1.20.1250.20">
    <property type="entry name" value="MFS general substrate transporter like domains"/>
    <property type="match status" value="1"/>
</dbReference>